<dbReference type="Proteomes" id="UP000005459">
    <property type="component" value="Unassembled WGS sequence"/>
</dbReference>
<protein>
    <submittedName>
        <fullName evidence="2">Uncharacterized protein</fullName>
    </submittedName>
</protein>
<dbReference type="STRING" id="768671.ThimaDRAFT_2986"/>
<sequence length="30" mass="3527">MTSAHQPFPERAKPVPFNLNRVQSEMHTFE</sequence>
<evidence type="ECO:0000313" key="3">
    <source>
        <dbReference type="Proteomes" id="UP000005459"/>
    </source>
</evidence>
<keyword evidence="3" id="KW-1185">Reference proteome</keyword>
<evidence type="ECO:0000313" key="2">
    <source>
        <dbReference type="EMBL" id="EGV17927.1"/>
    </source>
</evidence>
<gene>
    <name evidence="2" type="ORF">ThimaDRAFT_2986</name>
</gene>
<reference evidence="2 3" key="1">
    <citation type="submission" date="2011-06" db="EMBL/GenBank/DDBJ databases">
        <title>The draft genome of Thiocapsa marina 5811.</title>
        <authorList>
            <consortium name="US DOE Joint Genome Institute (JGI-PGF)"/>
            <person name="Lucas S."/>
            <person name="Han J."/>
            <person name="Cheng J.-F."/>
            <person name="Goodwin L."/>
            <person name="Pitluck S."/>
            <person name="Peters L."/>
            <person name="Land M.L."/>
            <person name="Hauser L."/>
            <person name="Vogl K."/>
            <person name="Liu Z."/>
            <person name="Imhoff J."/>
            <person name="Thiel V."/>
            <person name="Frigaard N.-U."/>
            <person name="Bryant D."/>
            <person name="Woyke T.J."/>
        </authorList>
    </citation>
    <scope>NUCLEOTIDE SEQUENCE [LARGE SCALE GENOMIC DNA]</scope>
    <source>
        <strain evidence="2 3">5811</strain>
    </source>
</reference>
<proteinExistence type="predicted"/>
<organism evidence="2 3">
    <name type="scientific">Thiocapsa marina 5811</name>
    <dbReference type="NCBI Taxonomy" id="768671"/>
    <lineage>
        <taxon>Bacteria</taxon>
        <taxon>Pseudomonadati</taxon>
        <taxon>Pseudomonadota</taxon>
        <taxon>Gammaproteobacteria</taxon>
        <taxon>Chromatiales</taxon>
        <taxon>Chromatiaceae</taxon>
        <taxon>Thiocapsa</taxon>
    </lineage>
</organism>
<name>F9UDI3_9GAMM</name>
<dbReference type="AlphaFoldDB" id="F9UDI3"/>
<feature type="compositionally biased region" description="Polar residues" evidence="1">
    <location>
        <begin position="20"/>
        <end position="30"/>
    </location>
</feature>
<accession>F9UDI3</accession>
<evidence type="ECO:0000256" key="1">
    <source>
        <dbReference type="SAM" id="MobiDB-lite"/>
    </source>
</evidence>
<dbReference type="EMBL" id="AFWV01000009">
    <property type="protein sequence ID" value="EGV17927.1"/>
    <property type="molecule type" value="Genomic_DNA"/>
</dbReference>
<feature type="region of interest" description="Disordered" evidence="1">
    <location>
        <begin position="1"/>
        <end position="30"/>
    </location>
</feature>